<dbReference type="HOGENOM" id="CLU_048411_0_1_0"/>
<dbReference type="InterPro" id="IPR003447">
    <property type="entry name" value="FEMABX"/>
</dbReference>
<evidence type="ECO:0000256" key="4">
    <source>
        <dbReference type="ARBA" id="ARBA00022984"/>
    </source>
</evidence>
<dbReference type="SUPFAM" id="SSF55729">
    <property type="entry name" value="Acyl-CoA N-acyltransferases (Nat)"/>
    <property type="match status" value="2"/>
</dbReference>
<reference evidence="7 8" key="1">
    <citation type="journal article" date="2013" name="Nat. Biotechnol.">
        <title>Genome sequences of rare, uncultured bacteria obtained by differential coverage binning of multiple metagenomes.</title>
        <authorList>
            <person name="Albertsen M."/>
            <person name="Hugenholtz P."/>
            <person name="Skarshewski A."/>
            <person name="Nielsen K.L."/>
            <person name="Tyson G.W."/>
            <person name="Nielsen P.H."/>
        </authorList>
    </citation>
    <scope>NUCLEOTIDE SEQUENCE [LARGE SCALE GENOMIC DNA]</scope>
    <source>
        <strain evidence="7">TM71</strain>
    </source>
</reference>
<evidence type="ECO:0000256" key="3">
    <source>
        <dbReference type="ARBA" id="ARBA00022960"/>
    </source>
</evidence>
<dbReference type="Proteomes" id="UP000013893">
    <property type="component" value="Chromosome"/>
</dbReference>
<dbReference type="InterPro" id="IPR016181">
    <property type="entry name" value="Acyl_CoA_acyltransferase"/>
</dbReference>
<dbReference type="RefSeq" id="WP_015641342.1">
    <property type="nucleotide sequence ID" value="NC_021219.1"/>
</dbReference>
<keyword evidence="8" id="KW-1185">Reference proteome</keyword>
<accession>R4PVW8</accession>
<evidence type="ECO:0000256" key="1">
    <source>
        <dbReference type="ARBA" id="ARBA00009943"/>
    </source>
</evidence>
<keyword evidence="3" id="KW-0133">Cell shape</keyword>
<dbReference type="EMBL" id="CP005957">
    <property type="protein sequence ID" value="AGL61892.1"/>
    <property type="molecule type" value="Genomic_DNA"/>
</dbReference>
<evidence type="ECO:0000256" key="6">
    <source>
        <dbReference type="ARBA" id="ARBA00023316"/>
    </source>
</evidence>
<dbReference type="InterPro" id="IPR050644">
    <property type="entry name" value="PG_Glycine_Bridge_Synth"/>
</dbReference>
<dbReference type="KEGG" id="saal:L336_0183"/>
<evidence type="ECO:0000256" key="2">
    <source>
        <dbReference type="ARBA" id="ARBA00022679"/>
    </source>
</evidence>
<dbReference type="GO" id="GO:0071555">
    <property type="term" value="P:cell wall organization"/>
    <property type="evidence" value="ECO:0007669"/>
    <property type="project" value="UniProtKB-KW"/>
</dbReference>
<evidence type="ECO:0000313" key="7">
    <source>
        <dbReference type="EMBL" id="AGL61892.1"/>
    </source>
</evidence>
<gene>
    <name evidence="7" type="ORF">L336_0183</name>
</gene>
<dbReference type="PROSITE" id="PS51191">
    <property type="entry name" value="FEMABX"/>
    <property type="match status" value="1"/>
</dbReference>
<dbReference type="Pfam" id="PF02388">
    <property type="entry name" value="FemAB"/>
    <property type="match status" value="2"/>
</dbReference>
<dbReference type="PANTHER" id="PTHR36174:SF1">
    <property type="entry name" value="LIPID II:GLYCINE GLYCYLTRANSFERASE"/>
    <property type="match status" value="1"/>
</dbReference>
<name>R4PVW8_9BACT</name>
<comment type="similarity">
    <text evidence="1">Belongs to the FemABX family.</text>
</comment>
<sequence>MNQFRMCSDKATWDRYLADYPEANFLQSWQWAETYARRGNTILRHTLTDDGVVKAVVAGVTHTARRGKYLEIAGGPLVDWSDTRLVTLLMNHIATFAREQRCVFVRIRPQAQTVSLTQFGLRPARMHLHAEHTSILDIGRDTEVLLAAMRQQTRYEIRRAPKRGISISSNRASVEIDEFIEMQYQTAHRQGFTPSSPDFLREVCRQFGDDARLYRAQKNGQTLNLALILHFGKETDYYEAASIPAARNEPGAYAILWQVINDAKQRQMSRVNLWGIAPSNSGPAHRYARVTTFKRGFGGDDTTYTHAHDLVLRPIAYTKNWLVESIRKKRRNV</sequence>
<dbReference type="OrthoDB" id="9793335at2"/>
<dbReference type="GO" id="GO:0009252">
    <property type="term" value="P:peptidoglycan biosynthetic process"/>
    <property type="evidence" value="ECO:0007669"/>
    <property type="project" value="UniProtKB-KW"/>
</dbReference>
<proteinExistence type="inferred from homology"/>
<dbReference type="GO" id="GO:0008360">
    <property type="term" value="P:regulation of cell shape"/>
    <property type="evidence" value="ECO:0007669"/>
    <property type="project" value="UniProtKB-KW"/>
</dbReference>
<dbReference type="Gene3D" id="3.40.630.30">
    <property type="match status" value="2"/>
</dbReference>
<evidence type="ECO:0000313" key="8">
    <source>
        <dbReference type="Proteomes" id="UP000013893"/>
    </source>
</evidence>
<dbReference type="STRING" id="1332188.L336_0183"/>
<organism evidence="7 8">
    <name type="scientific">Candidatus Saccharimonas aalborgensis</name>
    <dbReference type="NCBI Taxonomy" id="1332188"/>
    <lineage>
        <taxon>Bacteria</taxon>
        <taxon>Candidatus Saccharimonadota</taxon>
        <taxon>Candidatus Saccharimonadia</taxon>
        <taxon>Candidatus Saccharimonadales</taxon>
        <taxon>Candidatus Saccharimonadaceae</taxon>
        <taxon>Candidatus Saccharimonas</taxon>
    </lineage>
</organism>
<evidence type="ECO:0008006" key="9">
    <source>
        <dbReference type="Google" id="ProtNLM"/>
    </source>
</evidence>
<keyword evidence="6" id="KW-0961">Cell wall biogenesis/degradation</keyword>
<dbReference type="AlphaFoldDB" id="R4PVW8"/>
<keyword evidence="2" id="KW-0808">Transferase</keyword>
<protein>
    <recommendedName>
        <fullName evidence="9">BioF2-like acetyltransferase domain-containing protein</fullName>
    </recommendedName>
</protein>
<keyword evidence="5" id="KW-0012">Acyltransferase</keyword>
<dbReference type="PANTHER" id="PTHR36174">
    <property type="entry name" value="LIPID II:GLYCINE GLYCYLTRANSFERASE"/>
    <property type="match status" value="1"/>
</dbReference>
<dbReference type="GO" id="GO:0016755">
    <property type="term" value="F:aminoacyltransferase activity"/>
    <property type="evidence" value="ECO:0007669"/>
    <property type="project" value="InterPro"/>
</dbReference>
<evidence type="ECO:0000256" key="5">
    <source>
        <dbReference type="ARBA" id="ARBA00023315"/>
    </source>
</evidence>
<keyword evidence="4" id="KW-0573">Peptidoglycan synthesis</keyword>